<dbReference type="OrthoDB" id="9812260at2"/>
<organism evidence="2 3">
    <name type="scientific">Rhizobium glycinendophyticum</name>
    <dbReference type="NCBI Taxonomy" id="2589807"/>
    <lineage>
        <taxon>Bacteria</taxon>
        <taxon>Pseudomonadati</taxon>
        <taxon>Pseudomonadota</taxon>
        <taxon>Alphaproteobacteria</taxon>
        <taxon>Hyphomicrobiales</taxon>
        <taxon>Rhizobiaceae</taxon>
        <taxon>Rhizobium/Agrobacterium group</taxon>
        <taxon>Rhizobium</taxon>
    </lineage>
</organism>
<dbReference type="InterPro" id="IPR000160">
    <property type="entry name" value="GGDEF_dom"/>
</dbReference>
<dbReference type="Pfam" id="PF00990">
    <property type="entry name" value="GGDEF"/>
    <property type="match status" value="1"/>
</dbReference>
<sequence>MQDNITGGQHRAGKPGADALQKIVAVMLRQDIAALPRNFELVFEALSGGNPDLGQDFTTLGPKPSQHALDQLGLKHRLPGHCGATAERLQTEALKALSSIKAKLALGLGQKRSFARSVETAATSIRAEADVGIEQLLGELDLLASIAREMVQAETLLAHEVAEGLNTLETADRAMQAAKALTMRDRLTGLPNRAAFLQTLEETHARSTAARTSALVLIEICDLAHLHHQYGDEAAVKLVKGLARIFRKAIKKHDYIARIEADTFAFVFDDIDAGDAHIIAERLFNTAENNLVFASDTGSELGGLPLALGHVMAHEATDPLHWLSLAKTATQLARLNPRQPIIGHKPGQRQVA</sequence>
<evidence type="ECO:0000313" key="2">
    <source>
        <dbReference type="EMBL" id="TPP10598.1"/>
    </source>
</evidence>
<dbReference type="SUPFAM" id="SSF55073">
    <property type="entry name" value="Nucleotide cyclase"/>
    <property type="match status" value="1"/>
</dbReference>
<dbReference type="PANTHER" id="PTHR33121">
    <property type="entry name" value="CYCLIC DI-GMP PHOSPHODIESTERASE PDEF"/>
    <property type="match status" value="1"/>
</dbReference>
<dbReference type="Proteomes" id="UP000316429">
    <property type="component" value="Unassembled WGS sequence"/>
</dbReference>
<dbReference type="PANTHER" id="PTHR33121:SF79">
    <property type="entry name" value="CYCLIC DI-GMP PHOSPHODIESTERASE PDED-RELATED"/>
    <property type="match status" value="1"/>
</dbReference>
<evidence type="ECO:0000259" key="1">
    <source>
        <dbReference type="PROSITE" id="PS50887"/>
    </source>
</evidence>
<dbReference type="Gene3D" id="3.30.70.270">
    <property type="match status" value="1"/>
</dbReference>
<dbReference type="RefSeq" id="WP_140826932.1">
    <property type="nucleotide sequence ID" value="NZ_VFYP01000001.1"/>
</dbReference>
<proteinExistence type="predicted"/>
<dbReference type="SMART" id="SM00267">
    <property type="entry name" value="GGDEF"/>
    <property type="match status" value="1"/>
</dbReference>
<gene>
    <name evidence="2" type="ORF">FJQ55_07060</name>
</gene>
<dbReference type="PROSITE" id="PS50887">
    <property type="entry name" value="GGDEF"/>
    <property type="match status" value="1"/>
</dbReference>
<dbReference type="EMBL" id="VFYP01000001">
    <property type="protein sequence ID" value="TPP10598.1"/>
    <property type="molecule type" value="Genomic_DNA"/>
</dbReference>
<keyword evidence="3" id="KW-1185">Reference proteome</keyword>
<reference evidence="2 3" key="1">
    <citation type="submission" date="2019-06" db="EMBL/GenBank/DDBJ databases">
        <title>Rhizobium sp. CL12 isolated from roots of soybean.</title>
        <authorList>
            <person name="Wang C."/>
        </authorList>
    </citation>
    <scope>NUCLEOTIDE SEQUENCE [LARGE SCALE GENOMIC DNA]</scope>
    <source>
        <strain evidence="2 3">CL12</strain>
    </source>
</reference>
<dbReference type="NCBIfam" id="TIGR00254">
    <property type="entry name" value="GGDEF"/>
    <property type="match status" value="1"/>
</dbReference>
<comment type="caution">
    <text evidence="2">The sequence shown here is derived from an EMBL/GenBank/DDBJ whole genome shotgun (WGS) entry which is preliminary data.</text>
</comment>
<accession>A0A504U6D8</accession>
<dbReference type="GO" id="GO:0071111">
    <property type="term" value="F:cyclic-guanylate-specific phosphodiesterase activity"/>
    <property type="evidence" value="ECO:0007669"/>
    <property type="project" value="InterPro"/>
</dbReference>
<feature type="domain" description="GGDEF" evidence="1">
    <location>
        <begin position="211"/>
        <end position="346"/>
    </location>
</feature>
<name>A0A504U6D8_9HYPH</name>
<dbReference type="InterPro" id="IPR050706">
    <property type="entry name" value="Cyclic-di-GMP_PDE-like"/>
</dbReference>
<dbReference type="AlphaFoldDB" id="A0A504U6D8"/>
<dbReference type="InterPro" id="IPR043128">
    <property type="entry name" value="Rev_trsase/Diguanyl_cyclase"/>
</dbReference>
<protein>
    <submittedName>
        <fullName evidence="2">Diguanylate cyclase</fullName>
    </submittedName>
</protein>
<dbReference type="InterPro" id="IPR029787">
    <property type="entry name" value="Nucleotide_cyclase"/>
</dbReference>
<evidence type="ECO:0000313" key="3">
    <source>
        <dbReference type="Proteomes" id="UP000316429"/>
    </source>
</evidence>